<sequence length="132" mass="14678">MQLILQRTYYANGTNGNLYVDGRLFCYTIELPWLQNKTCVSCIPEGTYRLVKRFSDKFKSHLHVQGVKGRSLILIHPANNALLQLQGCIAPVTTITGPGCGNLSRAAFQPLVLMVYHALDNNKSVLLTITTI</sequence>
<name>A0A173MD20_9BACT</name>
<protein>
    <recommendedName>
        <fullName evidence="1">DUF5675 domain-containing protein</fullName>
    </recommendedName>
</protein>
<evidence type="ECO:0000313" key="2">
    <source>
        <dbReference type="EMBL" id="SIT20798.1"/>
    </source>
</evidence>
<dbReference type="AlphaFoldDB" id="A0A173MD20"/>
<feature type="domain" description="DUF5675" evidence="1">
    <location>
        <begin position="5"/>
        <end position="112"/>
    </location>
</feature>
<dbReference type="Proteomes" id="UP000186917">
    <property type="component" value="Unassembled WGS sequence"/>
</dbReference>
<dbReference type="EMBL" id="FTOR01000005">
    <property type="protein sequence ID" value="SIT20798.1"/>
    <property type="molecule type" value="Genomic_DNA"/>
</dbReference>
<proteinExistence type="predicted"/>
<dbReference type="OrthoDB" id="707810at2"/>
<gene>
    <name evidence="2" type="ORF">SAMN05421788_10564</name>
</gene>
<keyword evidence="3" id="KW-1185">Reference proteome</keyword>
<dbReference type="Pfam" id="PF18925">
    <property type="entry name" value="DUF5675"/>
    <property type="match status" value="1"/>
</dbReference>
<organism evidence="2 3">
    <name type="scientific">Filimonas lacunae</name>
    <dbReference type="NCBI Taxonomy" id="477680"/>
    <lineage>
        <taxon>Bacteria</taxon>
        <taxon>Pseudomonadati</taxon>
        <taxon>Bacteroidota</taxon>
        <taxon>Chitinophagia</taxon>
        <taxon>Chitinophagales</taxon>
        <taxon>Chitinophagaceae</taxon>
        <taxon>Filimonas</taxon>
    </lineage>
</organism>
<accession>A0A173MD20</accession>
<dbReference type="STRING" id="477680.SAMN05421788_10564"/>
<evidence type="ECO:0000259" key="1">
    <source>
        <dbReference type="Pfam" id="PF18925"/>
    </source>
</evidence>
<dbReference type="KEGG" id="fln:FLA_1491"/>
<dbReference type="RefSeq" id="WP_076379921.1">
    <property type="nucleotide sequence ID" value="NZ_AP017422.1"/>
</dbReference>
<dbReference type="InterPro" id="IPR043732">
    <property type="entry name" value="DUF5675"/>
</dbReference>
<reference evidence="3" key="1">
    <citation type="submission" date="2017-01" db="EMBL/GenBank/DDBJ databases">
        <authorList>
            <person name="Varghese N."/>
            <person name="Submissions S."/>
        </authorList>
    </citation>
    <scope>NUCLEOTIDE SEQUENCE [LARGE SCALE GENOMIC DNA]</scope>
    <source>
        <strain evidence="3">DSM 21054</strain>
    </source>
</reference>
<evidence type="ECO:0000313" key="3">
    <source>
        <dbReference type="Proteomes" id="UP000186917"/>
    </source>
</evidence>